<evidence type="ECO:0000313" key="2">
    <source>
        <dbReference type="Proteomes" id="UP000255167"/>
    </source>
</evidence>
<accession>A0A378F3L9</accession>
<evidence type="ECO:0000313" key="1">
    <source>
        <dbReference type="EMBL" id="STW38504.1"/>
    </source>
</evidence>
<proteinExistence type="predicted"/>
<dbReference type="Proteomes" id="UP000255167">
    <property type="component" value="Unassembled WGS sequence"/>
</dbReference>
<gene>
    <name evidence="1" type="ORF">NCTC9617_00017</name>
</gene>
<reference evidence="1 2" key="1">
    <citation type="submission" date="2018-06" db="EMBL/GenBank/DDBJ databases">
        <authorList>
            <consortium name="Pathogen Informatics"/>
            <person name="Doyle S."/>
        </authorList>
    </citation>
    <scope>NUCLEOTIDE SEQUENCE [LARGE SCALE GENOMIC DNA]</scope>
    <source>
        <strain evidence="1 2">NCTC9617</strain>
    </source>
</reference>
<organism evidence="1 2">
    <name type="scientific">Klebsiella pneumoniae</name>
    <dbReference type="NCBI Taxonomy" id="573"/>
    <lineage>
        <taxon>Bacteria</taxon>
        <taxon>Pseudomonadati</taxon>
        <taxon>Pseudomonadota</taxon>
        <taxon>Gammaproteobacteria</taxon>
        <taxon>Enterobacterales</taxon>
        <taxon>Enterobacteriaceae</taxon>
        <taxon>Klebsiella/Raoultella group</taxon>
        <taxon>Klebsiella</taxon>
        <taxon>Klebsiella pneumoniae complex</taxon>
    </lineage>
</organism>
<name>A0A378F3L9_KLEPN</name>
<dbReference type="EMBL" id="UGNC01000001">
    <property type="protein sequence ID" value="STW38504.1"/>
    <property type="molecule type" value="Genomic_DNA"/>
</dbReference>
<protein>
    <submittedName>
        <fullName evidence="1">Uncharacterized protein</fullName>
    </submittedName>
</protein>
<dbReference type="AlphaFoldDB" id="A0A378F3L9"/>
<sequence>MNVIRIIRTGVPDIDVNSRKVTFPDKPKFSRRFIVITHFIIQQRQHHDFSGPLMFQPLYILFCQIDIRLELSYLPA</sequence>